<organism evidence="6 7">
    <name type="scientific">Rhodococcus qingshengii</name>
    <dbReference type="NCBI Taxonomy" id="334542"/>
    <lineage>
        <taxon>Bacteria</taxon>
        <taxon>Bacillati</taxon>
        <taxon>Actinomycetota</taxon>
        <taxon>Actinomycetes</taxon>
        <taxon>Mycobacteriales</taxon>
        <taxon>Nocardiaceae</taxon>
        <taxon>Rhodococcus</taxon>
        <taxon>Rhodococcus erythropolis group</taxon>
    </lineage>
</organism>
<proteinExistence type="predicted"/>
<dbReference type="InterPro" id="IPR004695">
    <property type="entry name" value="SLAC1/Mae1/Ssu1/TehA"/>
</dbReference>
<accession>A0AAW6LWR1</accession>
<evidence type="ECO:0000256" key="1">
    <source>
        <dbReference type="ARBA" id="ARBA00004141"/>
    </source>
</evidence>
<feature type="transmembrane region" description="Helical" evidence="5">
    <location>
        <begin position="296"/>
        <end position="313"/>
    </location>
</feature>
<evidence type="ECO:0000256" key="3">
    <source>
        <dbReference type="ARBA" id="ARBA00022989"/>
    </source>
</evidence>
<evidence type="ECO:0000256" key="4">
    <source>
        <dbReference type="ARBA" id="ARBA00023136"/>
    </source>
</evidence>
<dbReference type="Pfam" id="PF03595">
    <property type="entry name" value="SLAC1"/>
    <property type="match status" value="1"/>
</dbReference>
<dbReference type="InterPro" id="IPR038665">
    <property type="entry name" value="Voltage-dep_anion_channel_sf"/>
</dbReference>
<dbReference type="Proteomes" id="UP001217325">
    <property type="component" value="Unassembled WGS sequence"/>
</dbReference>
<sequence length="328" mass="34697">MSGDHRARSTAGRTLEVIPPGAGAAAMSSGIVSVALHLIGLEAFSLVWLVIGTAIWLVLTVVFASRLVDDRARWIDEADTPPALTGVAATTVLGTRFALFDWSLVGFTALAIALLAWIVLIPAVIRHWTSPTVGVHFLLCVATQGLAVLGATLAATTTAHWIAIPSAVAFVLGLAFYVLVLVRFSFNQLRVGAGDHWVFGGALAISTLAAGKLSAAAQAVGWPQGLHHFCQRLSVMLMVIVLGCYVVLLVCELVWPRLEYDVRRWSTAFPMGMTSAASLTVAATASVSWLKPVGEVLVWPAVVLCTVLLIASVRRLRTVSSPTPTVGT</sequence>
<keyword evidence="2 5" id="KW-0812">Transmembrane</keyword>
<comment type="subcellular location">
    <subcellularLocation>
        <location evidence="1">Membrane</location>
        <topology evidence="1">Multi-pass membrane protein</topology>
    </subcellularLocation>
</comment>
<feature type="transmembrane region" description="Helical" evidence="5">
    <location>
        <begin position="161"/>
        <end position="184"/>
    </location>
</feature>
<feature type="transmembrane region" description="Helical" evidence="5">
    <location>
        <begin position="46"/>
        <end position="68"/>
    </location>
</feature>
<feature type="transmembrane region" description="Helical" evidence="5">
    <location>
        <begin position="105"/>
        <end position="125"/>
    </location>
</feature>
<reference evidence="6" key="1">
    <citation type="submission" date="2023-02" db="EMBL/GenBank/DDBJ databases">
        <title>A novel hydrolase synthesized by Rhodococcus erythropolis HQ is responsible for the detoxification of Zearalenone.</title>
        <authorList>
            <person name="Hu J."/>
            <person name="Xu J."/>
        </authorList>
    </citation>
    <scope>NUCLEOTIDE SEQUENCE</scope>
    <source>
        <strain evidence="6">HQ</strain>
    </source>
</reference>
<keyword evidence="4 5" id="KW-0472">Membrane</keyword>
<gene>
    <name evidence="6" type="ORF">PXH69_32280</name>
</gene>
<feature type="transmembrane region" description="Helical" evidence="5">
    <location>
        <begin position="137"/>
        <end position="155"/>
    </location>
</feature>
<feature type="transmembrane region" description="Helical" evidence="5">
    <location>
        <begin position="21"/>
        <end position="40"/>
    </location>
</feature>
<evidence type="ECO:0000256" key="5">
    <source>
        <dbReference type="SAM" id="Phobius"/>
    </source>
</evidence>
<comment type="caution">
    <text evidence="6">The sequence shown here is derived from an EMBL/GenBank/DDBJ whole genome shotgun (WGS) entry which is preliminary data.</text>
</comment>
<feature type="transmembrane region" description="Helical" evidence="5">
    <location>
        <begin position="235"/>
        <end position="255"/>
    </location>
</feature>
<protein>
    <submittedName>
        <fullName evidence="6">Tellurite resistance/C4-dicarboxylate transporter family protein</fullName>
    </submittedName>
</protein>
<feature type="transmembrane region" description="Helical" evidence="5">
    <location>
        <begin position="196"/>
        <end position="215"/>
    </location>
</feature>
<evidence type="ECO:0000313" key="7">
    <source>
        <dbReference type="Proteomes" id="UP001217325"/>
    </source>
</evidence>
<evidence type="ECO:0000313" key="6">
    <source>
        <dbReference type="EMBL" id="MDE8649656.1"/>
    </source>
</evidence>
<dbReference type="RefSeq" id="WP_257233684.1">
    <property type="nucleotide sequence ID" value="NZ_CP077418.1"/>
</dbReference>
<dbReference type="EMBL" id="JARDXE010000030">
    <property type="protein sequence ID" value="MDE8649656.1"/>
    <property type="molecule type" value="Genomic_DNA"/>
</dbReference>
<dbReference type="AlphaFoldDB" id="A0AAW6LWR1"/>
<name>A0AAW6LWR1_RHOSG</name>
<dbReference type="CDD" id="cd09319">
    <property type="entry name" value="TDT_like_1"/>
    <property type="match status" value="1"/>
</dbReference>
<dbReference type="Gene3D" id="1.50.10.150">
    <property type="entry name" value="Voltage-dependent anion channel"/>
    <property type="match status" value="1"/>
</dbReference>
<dbReference type="GO" id="GO:0055085">
    <property type="term" value="P:transmembrane transport"/>
    <property type="evidence" value="ECO:0007669"/>
    <property type="project" value="InterPro"/>
</dbReference>
<evidence type="ECO:0000256" key="2">
    <source>
        <dbReference type="ARBA" id="ARBA00022692"/>
    </source>
</evidence>
<keyword evidence="3 5" id="KW-1133">Transmembrane helix</keyword>
<dbReference type="GO" id="GO:0016020">
    <property type="term" value="C:membrane"/>
    <property type="evidence" value="ECO:0007669"/>
    <property type="project" value="UniProtKB-SubCell"/>
</dbReference>
<feature type="transmembrane region" description="Helical" evidence="5">
    <location>
        <begin position="267"/>
        <end position="290"/>
    </location>
</feature>